<comment type="catalytic activity">
    <reaction evidence="1 5">
        <text>L-glutamyl-[protein] + S-adenosyl-L-methionine = [protein]-L-glutamate 5-O-methyl ester + S-adenosyl-L-homocysteine</text>
        <dbReference type="Rhea" id="RHEA:24452"/>
        <dbReference type="Rhea" id="RHEA-COMP:10208"/>
        <dbReference type="Rhea" id="RHEA-COMP:10311"/>
        <dbReference type="ChEBI" id="CHEBI:29973"/>
        <dbReference type="ChEBI" id="CHEBI:57856"/>
        <dbReference type="ChEBI" id="CHEBI:59789"/>
        <dbReference type="ChEBI" id="CHEBI:82795"/>
        <dbReference type="EC" id="2.1.1.80"/>
    </reaction>
</comment>
<evidence type="ECO:0000256" key="2">
    <source>
        <dbReference type="ARBA" id="ARBA00022603"/>
    </source>
</evidence>
<evidence type="ECO:0000313" key="8">
    <source>
        <dbReference type="Proteomes" id="UP001202831"/>
    </source>
</evidence>
<comment type="function">
    <text evidence="5">Methylation of the membrane-bound methyl-accepting chemotaxis proteins (MCP) to form gamma-glutamyl methyl ester residues in MCP.</text>
</comment>
<dbReference type="RefSeq" id="WP_249249971.1">
    <property type="nucleotide sequence ID" value="NZ_JAKIKT010000007.1"/>
</dbReference>
<dbReference type="InterPro" id="IPR029063">
    <property type="entry name" value="SAM-dependent_MTases_sf"/>
</dbReference>
<dbReference type="InterPro" id="IPR050903">
    <property type="entry name" value="Bact_Chemotaxis_MeTrfase"/>
</dbReference>
<keyword evidence="2 5" id="KW-0489">Methyltransferase</keyword>
<dbReference type="InterPro" id="IPR026024">
    <property type="entry name" value="Chemotaxis_MeTrfase_CheR"/>
</dbReference>
<name>A0ABT0NBA2_9GAMM</name>
<dbReference type="InterPro" id="IPR036804">
    <property type="entry name" value="CheR_N_sf"/>
</dbReference>
<dbReference type="PANTHER" id="PTHR24422">
    <property type="entry name" value="CHEMOTAXIS PROTEIN METHYLTRANSFERASE"/>
    <property type="match status" value="1"/>
</dbReference>
<dbReference type="Pfam" id="PF01739">
    <property type="entry name" value="CheR"/>
    <property type="match status" value="1"/>
</dbReference>
<gene>
    <name evidence="7" type="ORF">L2725_16650</name>
</gene>
<proteinExistence type="predicted"/>
<dbReference type="InterPro" id="IPR000780">
    <property type="entry name" value="CheR_MeTrfase"/>
</dbReference>
<dbReference type="SUPFAM" id="SSF47757">
    <property type="entry name" value="Chemotaxis receptor methyltransferase CheR, N-terminal domain"/>
    <property type="match status" value="1"/>
</dbReference>
<dbReference type="PROSITE" id="PS50123">
    <property type="entry name" value="CHER"/>
    <property type="match status" value="1"/>
</dbReference>
<dbReference type="SUPFAM" id="SSF53335">
    <property type="entry name" value="S-adenosyl-L-methionine-dependent methyltransferases"/>
    <property type="match status" value="1"/>
</dbReference>
<evidence type="ECO:0000256" key="1">
    <source>
        <dbReference type="ARBA" id="ARBA00001541"/>
    </source>
</evidence>
<dbReference type="EC" id="2.1.1.80" evidence="5"/>
<organism evidence="7 8">
    <name type="scientific">Shewanella corallii</name>
    <dbReference type="NCBI Taxonomy" id="560080"/>
    <lineage>
        <taxon>Bacteria</taxon>
        <taxon>Pseudomonadati</taxon>
        <taxon>Pseudomonadota</taxon>
        <taxon>Gammaproteobacteria</taxon>
        <taxon>Alteromonadales</taxon>
        <taxon>Shewanellaceae</taxon>
        <taxon>Shewanella</taxon>
    </lineage>
</organism>
<comment type="caution">
    <text evidence="7">The sequence shown here is derived from an EMBL/GenBank/DDBJ whole genome shotgun (WGS) entry which is preliminary data.</text>
</comment>
<sequence>MAKLMSSNAAIDPQTACQSLNDWQSSNVSDNEFKVFSKLILEQAGIEIPPEKRSLLEVRLNKRIRALELNSFSEYLAILLHDREHTELTEFINALTTNTTAFFRESFHFDYLLQHLESSPAAKDTYFWSAACSSGEEVYTLAMVCEEFSRTHPEFTYKVLGTDIDTQRLAMSTEAIYEIDKLEEIPHLMQLKYLSPTSPDPAHFAIATELKRHIKFRQHNLVAFDASPGITFNYIFLRNVLFYFPMGNIRQVISKLERHLLPGGLLFVGLTETLHHLDTELVQVAPSVYQKPLG</sequence>
<dbReference type="PIRSF" id="PIRSF000410">
    <property type="entry name" value="CheR"/>
    <property type="match status" value="1"/>
</dbReference>
<dbReference type="EMBL" id="JAKIKT010000007">
    <property type="protein sequence ID" value="MCL2915385.1"/>
    <property type="molecule type" value="Genomic_DNA"/>
</dbReference>
<keyword evidence="4 5" id="KW-0949">S-adenosyl-L-methionine</keyword>
<keyword evidence="8" id="KW-1185">Reference proteome</keyword>
<dbReference type="InterPro" id="IPR022642">
    <property type="entry name" value="CheR_C"/>
</dbReference>
<dbReference type="Proteomes" id="UP001202831">
    <property type="component" value="Unassembled WGS sequence"/>
</dbReference>
<accession>A0ABT0NBA2</accession>
<dbReference type="Gene3D" id="3.40.50.150">
    <property type="entry name" value="Vaccinia Virus protein VP39"/>
    <property type="match status" value="1"/>
</dbReference>
<evidence type="ECO:0000256" key="3">
    <source>
        <dbReference type="ARBA" id="ARBA00022679"/>
    </source>
</evidence>
<protein>
    <recommendedName>
        <fullName evidence="5">Chemotaxis protein methyltransferase</fullName>
        <ecNumber evidence="5">2.1.1.80</ecNumber>
    </recommendedName>
</protein>
<feature type="domain" description="CheR-type methyltransferase" evidence="6">
    <location>
        <begin position="28"/>
        <end position="294"/>
    </location>
</feature>
<keyword evidence="3 5" id="KW-0808">Transferase</keyword>
<reference evidence="7 8" key="1">
    <citation type="submission" date="2022-01" db="EMBL/GenBank/DDBJ databases">
        <title>Whole genome-based taxonomy of the Shewanellaceae.</title>
        <authorList>
            <person name="Martin-Rodriguez A.J."/>
        </authorList>
    </citation>
    <scope>NUCLEOTIDE SEQUENCE [LARGE SCALE GENOMIC DNA]</scope>
    <source>
        <strain evidence="7 8">DSM 21332</strain>
    </source>
</reference>
<dbReference type="SMART" id="SM00138">
    <property type="entry name" value="MeTrc"/>
    <property type="match status" value="1"/>
</dbReference>
<dbReference type="Gene3D" id="1.10.155.10">
    <property type="entry name" value="Chemotaxis receptor methyltransferase CheR, N-terminal domain"/>
    <property type="match status" value="1"/>
</dbReference>
<evidence type="ECO:0000256" key="5">
    <source>
        <dbReference type="PIRNR" id="PIRNR000410"/>
    </source>
</evidence>
<evidence type="ECO:0000259" key="6">
    <source>
        <dbReference type="PROSITE" id="PS50123"/>
    </source>
</evidence>
<evidence type="ECO:0000256" key="4">
    <source>
        <dbReference type="ARBA" id="ARBA00022691"/>
    </source>
</evidence>
<dbReference type="InterPro" id="IPR022641">
    <property type="entry name" value="CheR_N"/>
</dbReference>
<dbReference type="Pfam" id="PF03705">
    <property type="entry name" value="CheR_N"/>
    <property type="match status" value="1"/>
</dbReference>
<evidence type="ECO:0000313" key="7">
    <source>
        <dbReference type="EMBL" id="MCL2915385.1"/>
    </source>
</evidence>
<dbReference type="CDD" id="cd02440">
    <property type="entry name" value="AdoMet_MTases"/>
    <property type="match status" value="1"/>
</dbReference>
<dbReference type="PRINTS" id="PR00996">
    <property type="entry name" value="CHERMTFRASE"/>
</dbReference>
<dbReference type="PANTHER" id="PTHR24422:SF26">
    <property type="entry name" value="CHEMOTAXIS PROTEIN METHYLTRANSFERASE"/>
    <property type="match status" value="1"/>
</dbReference>